<dbReference type="AlphaFoldDB" id="A0AAE3NL51"/>
<name>A0AAE3NL51_9RHOB</name>
<accession>A0AAE3NL51</accession>
<evidence type="ECO:0000259" key="2">
    <source>
        <dbReference type="SMART" id="SM00347"/>
    </source>
</evidence>
<dbReference type="NCBIfam" id="TIGR04176">
    <property type="entry name" value="MarR_EPS"/>
    <property type="match status" value="1"/>
</dbReference>
<comment type="caution">
    <text evidence="3">The sequence shown here is derived from an EMBL/GenBank/DDBJ whole genome shotgun (WGS) entry which is preliminary data.</text>
</comment>
<dbReference type="InterPro" id="IPR036390">
    <property type="entry name" value="WH_DNA-bd_sf"/>
</dbReference>
<dbReference type="GO" id="GO:0003700">
    <property type="term" value="F:DNA-binding transcription factor activity"/>
    <property type="evidence" value="ECO:0007669"/>
    <property type="project" value="InterPro"/>
</dbReference>
<protein>
    <submittedName>
        <fullName evidence="3">MarR family EPS-associated transcriptional regulator</fullName>
    </submittedName>
</protein>
<dbReference type="InterPro" id="IPR026433">
    <property type="entry name" value="MarR_EPS"/>
</dbReference>
<organism evidence="3 4">
    <name type="scientific">Psychromarinibacter sediminicola</name>
    <dbReference type="NCBI Taxonomy" id="3033385"/>
    <lineage>
        <taxon>Bacteria</taxon>
        <taxon>Pseudomonadati</taxon>
        <taxon>Pseudomonadota</taxon>
        <taxon>Alphaproteobacteria</taxon>
        <taxon>Rhodobacterales</taxon>
        <taxon>Paracoccaceae</taxon>
        <taxon>Psychromarinibacter</taxon>
    </lineage>
</organism>
<gene>
    <name evidence="3" type="ORF">P1J78_00905</name>
</gene>
<dbReference type="SMART" id="SM00347">
    <property type="entry name" value="HTH_MARR"/>
    <property type="match status" value="1"/>
</dbReference>
<dbReference type="Gene3D" id="1.10.10.10">
    <property type="entry name" value="Winged helix-like DNA-binding domain superfamily/Winged helix DNA-binding domain"/>
    <property type="match status" value="1"/>
</dbReference>
<evidence type="ECO:0000313" key="3">
    <source>
        <dbReference type="EMBL" id="MDF0599278.1"/>
    </source>
</evidence>
<dbReference type="Pfam" id="PF13412">
    <property type="entry name" value="HTH_24"/>
    <property type="match status" value="1"/>
</dbReference>
<dbReference type="InterPro" id="IPR036388">
    <property type="entry name" value="WH-like_DNA-bd_sf"/>
</dbReference>
<reference evidence="3" key="1">
    <citation type="submission" date="2023-03" db="EMBL/GenBank/DDBJ databases">
        <title>Multiphase analysis and comparison of six strains from genera Psychromarinibacter, Lutimaribacter, and Maritimibacter, including a novel species: Psychromarinibacter sediminicola sp. nov.</title>
        <authorList>
            <person name="Wang Y.-H."/>
            <person name="Ye M.-Q."/>
            <person name="Du Z.-J."/>
        </authorList>
    </citation>
    <scope>NUCLEOTIDE SEQUENCE</scope>
    <source>
        <strain evidence="3">C21-152</strain>
    </source>
</reference>
<proteinExistence type="predicted"/>
<feature type="coiled-coil region" evidence="1">
    <location>
        <begin position="86"/>
        <end position="113"/>
    </location>
</feature>
<dbReference type="RefSeq" id="WP_275565422.1">
    <property type="nucleotide sequence ID" value="NZ_JARGYC010000001.1"/>
</dbReference>
<sequence>MTGPVDQDTRYRVMRMLEAQPDLSQREMSRALGISLGSVNYCLRALIDKGQVKVRNFRASNNKLRYAYILTPKGAAEKARLTAGFLRRKRAEYDRLREEIEALERDMARTRGDG</sequence>
<dbReference type="SUPFAM" id="SSF46785">
    <property type="entry name" value="Winged helix' DNA-binding domain"/>
    <property type="match status" value="1"/>
</dbReference>
<dbReference type="InterPro" id="IPR000835">
    <property type="entry name" value="HTH_MarR-typ"/>
</dbReference>
<keyword evidence="4" id="KW-1185">Reference proteome</keyword>
<keyword evidence="1" id="KW-0175">Coiled coil</keyword>
<feature type="domain" description="HTH marR-type" evidence="2">
    <location>
        <begin position="4"/>
        <end position="105"/>
    </location>
</feature>
<dbReference type="Proteomes" id="UP001220964">
    <property type="component" value="Unassembled WGS sequence"/>
</dbReference>
<dbReference type="EMBL" id="JARGYC010000001">
    <property type="protein sequence ID" value="MDF0599278.1"/>
    <property type="molecule type" value="Genomic_DNA"/>
</dbReference>
<evidence type="ECO:0000313" key="4">
    <source>
        <dbReference type="Proteomes" id="UP001220964"/>
    </source>
</evidence>
<evidence type="ECO:0000256" key="1">
    <source>
        <dbReference type="SAM" id="Coils"/>
    </source>
</evidence>